<evidence type="ECO:0000313" key="1">
    <source>
        <dbReference type="EMBL" id="KAE9531192.1"/>
    </source>
</evidence>
<dbReference type="PANTHER" id="PTHR35841">
    <property type="entry name" value="PHOSPHONATES-BINDING PERIPLASMIC PROTEIN"/>
    <property type="match status" value="1"/>
</dbReference>
<comment type="caution">
    <text evidence="1">The sequence shown here is derived from an EMBL/GenBank/DDBJ whole genome shotgun (WGS) entry which is preliminary data.</text>
</comment>
<evidence type="ECO:0000313" key="2">
    <source>
        <dbReference type="Proteomes" id="UP000475862"/>
    </source>
</evidence>
<gene>
    <name evidence="1" type="ORF">AGLY_010398</name>
</gene>
<dbReference type="EMBL" id="VYZN01000041">
    <property type="protein sequence ID" value="KAE9531192.1"/>
    <property type="molecule type" value="Genomic_DNA"/>
</dbReference>
<dbReference type="PANTHER" id="PTHR35841:SF1">
    <property type="entry name" value="PHOSPHONATES-BINDING PERIPLASMIC PROTEIN"/>
    <property type="match status" value="1"/>
</dbReference>
<organism evidence="1 2">
    <name type="scientific">Aphis glycines</name>
    <name type="common">Soybean aphid</name>
    <dbReference type="NCBI Taxonomy" id="307491"/>
    <lineage>
        <taxon>Eukaryota</taxon>
        <taxon>Metazoa</taxon>
        <taxon>Ecdysozoa</taxon>
        <taxon>Arthropoda</taxon>
        <taxon>Hexapoda</taxon>
        <taxon>Insecta</taxon>
        <taxon>Pterygota</taxon>
        <taxon>Neoptera</taxon>
        <taxon>Paraneoptera</taxon>
        <taxon>Hemiptera</taxon>
        <taxon>Sternorrhyncha</taxon>
        <taxon>Aphidomorpha</taxon>
        <taxon>Aphidoidea</taxon>
        <taxon>Aphididae</taxon>
        <taxon>Aphidini</taxon>
        <taxon>Aphis</taxon>
        <taxon>Aphis</taxon>
    </lineage>
</organism>
<sequence>MGHSLRLITYLVPSHPVELYECIAHFLEEQLNVSATLVYESRDPIDLYTEDRPDPFCLKEVDIVLENENVEKNRIAADYTCVRASQERGTKTRILRGHHYAHGCRKNRQVVSGPERQQLGIYGRQFAQQQPHHTEVAQGAWRKLFIFRQYDNTLSIDGIAGYVCVQAAVQNIQVRFSSAANSTCLTTGVVRVRVTETGNHLLTIEKVQDKQVTAAAVDSVAFYNYKNVLHKDSDDITVLQSVGALPPYAVVCGKNLNGDLKSKIVNVLLKATTTRKWKEKFEKFGLIKFVENSADSYTELEFSEPLDGNGLSSIYY</sequence>
<reference evidence="1 2" key="1">
    <citation type="submission" date="2019-08" db="EMBL/GenBank/DDBJ databases">
        <title>The genome of the soybean aphid Biotype 1, its phylome, world population structure and adaptation to the North American continent.</title>
        <authorList>
            <person name="Giordano R."/>
            <person name="Donthu R.K."/>
            <person name="Hernandez A.G."/>
            <person name="Wright C.L."/>
            <person name="Zimin A.V."/>
        </authorList>
    </citation>
    <scope>NUCLEOTIDE SEQUENCE [LARGE SCALE GENOMIC DNA]</scope>
    <source>
        <tissue evidence="1">Whole aphids</tissue>
    </source>
</reference>
<accession>A0A6G0TDF5</accession>
<proteinExistence type="predicted"/>
<name>A0A6G0TDF5_APHGL</name>
<dbReference type="Gene3D" id="3.40.190.10">
    <property type="entry name" value="Periplasmic binding protein-like II"/>
    <property type="match status" value="1"/>
</dbReference>
<dbReference type="Proteomes" id="UP000475862">
    <property type="component" value="Unassembled WGS sequence"/>
</dbReference>
<dbReference type="Pfam" id="PF12974">
    <property type="entry name" value="Phosphonate-bd"/>
    <property type="match status" value="1"/>
</dbReference>
<protein>
    <submittedName>
        <fullName evidence="1">Uncharacterized protein</fullName>
    </submittedName>
</protein>
<dbReference type="OrthoDB" id="5310573at2759"/>
<keyword evidence="2" id="KW-1185">Reference proteome</keyword>
<dbReference type="AlphaFoldDB" id="A0A6G0TDF5"/>